<protein>
    <submittedName>
        <fullName evidence="2">Uncharacterized protein</fullName>
    </submittedName>
</protein>
<feature type="compositionally biased region" description="Polar residues" evidence="1">
    <location>
        <begin position="1"/>
        <end position="21"/>
    </location>
</feature>
<feature type="region of interest" description="Disordered" evidence="1">
    <location>
        <begin position="206"/>
        <end position="225"/>
    </location>
</feature>
<evidence type="ECO:0000313" key="2">
    <source>
        <dbReference type="EMBL" id="EKD17746.1"/>
    </source>
</evidence>
<accession>K1WXH1</accession>
<keyword evidence="3" id="KW-1185">Reference proteome</keyword>
<reference evidence="2 3" key="1">
    <citation type="journal article" date="2012" name="BMC Genomics">
        <title>Sequencing the genome of Marssonina brunnea reveals fungus-poplar co-evolution.</title>
        <authorList>
            <person name="Zhu S."/>
            <person name="Cao Y.-Z."/>
            <person name="Jiang C."/>
            <person name="Tan B.-Y."/>
            <person name="Wang Z."/>
            <person name="Feng S."/>
            <person name="Zhang L."/>
            <person name="Su X.-H."/>
            <person name="Brejova B."/>
            <person name="Vinar T."/>
            <person name="Xu M."/>
            <person name="Wang M.-X."/>
            <person name="Zhang S.-G."/>
            <person name="Huang M.-R."/>
            <person name="Wu R."/>
            <person name="Zhou Y."/>
        </authorList>
    </citation>
    <scope>NUCLEOTIDE SEQUENCE [LARGE SCALE GENOMIC DNA]</scope>
    <source>
        <strain evidence="2 3">MB_m1</strain>
    </source>
</reference>
<dbReference type="OrthoDB" id="4157036at2759"/>
<feature type="region of interest" description="Disordered" evidence="1">
    <location>
        <begin position="252"/>
        <end position="288"/>
    </location>
</feature>
<dbReference type="HOGENOM" id="CLU_469345_0_0_1"/>
<dbReference type="eggNOG" id="ENOG502RW6U">
    <property type="taxonomic scope" value="Eukaryota"/>
</dbReference>
<dbReference type="GeneID" id="18760050"/>
<feature type="region of interest" description="Disordered" evidence="1">
    <location>
        <begin position="1"/>
        <end position="33"/>
    </location>
</feature>
<dbReference type="AlphaFoldDB" id="K1WXH1"/>
<dbReference type="EMBL" id="JH921435">
    <property type="protein sequence ID" value="EKD17746.1"/>
    <property type="molecule type" value="Genomic_DNA"/>
</dbReference>
<evidence type="ECO:0000313" key="3">
    <source>
        <dbReference type="Proteomes" id="UP000006753"/>
    </source>
</evidence>
<sequence length="581" mass="64345">MSIATSILPTDNKSTTSSLSRTPLWPRSVTPTSPINNSLRRKGSFLRHDSSEEIPSSHDSIFEAYYLSGSEGSFHKAELIDIPSRVPRLMLRNDENSRATSPSSVADTIPFRYGNGTVLDTITEQKSVATLRSKNTRTKSAEASPNVPFLTHRDSFILSKTPRRMVSFSLDDIELIKQSYHDACTTIKKEAFQPLLLEHIYAEPKTPIHAPPDRPPTPEGMPSWTEAQKRPILPRRRPQPVKQNIFRKFLGMPGFPKKTSSQERDRTLSAPVRGRTAPRFRPPKSVYGPIDQHPFFSAPLARIDEPQPVFASGTLDPTSAIMPKSKRLRKEHKVRFATSATAQDSEFNVPQAAVESTVDVAPHPFQPFQSTVTELSNKEPCTHRKTSGGSTRLRKPVPGHLLGAEYTLVPLPPSPEPPRGVQPYLRPYPIGSPIDHTPICRVLPESTTNSQLTQNELDSLCVLDSPRARSFSISSTSHLMSGALNAPSSPPLMVPLPTSHESPELKKEQAWCWRCSLQSALGKLDQWWLKSAGCMCFVCCGFDTDGDGRGVRKIIKNMAGEGEDVNRARVVVMSQTPAKVL</sequence>
<feature type="compositionally biased region" description="Pro residues" evidence="1">
    <location>
        <begin position="209"/>
        <end position="219"/>
    </location>
</feature>
<evidence type="ECO:0000256" key="1">
    <source>
        <dbReference type="SAM" id="MobiDB-lite"/>
    </source>
</evidence>
<dbReference type="InParanoid" id="K1WXH1"/>
<proteinExistence type="predicted"/>
<dbReference type="Proteomes" id="UP000006753">
    <property type="component" value="Unassembled WGS sequence"/>
</dbReference>
<dbReference type="RefSeq" id="XP_007292004.1">
    <property type="nucleotide sequence ID" value="XM_007291942.1"/>
</dbReference>
<organism evidence="2 3">
    <name type="scientific">Marssonina brunnea f. sp. multigermtubi (strain MB_m1)</name>
    <name type="common">Marssonina leaf spot fungus</name>
    <dbReference type="NCBI Taxonomy" id="1072389"/>
    <lineage>
        <taxon>Eukaryota</taxon>
        <taxon>Fungi</taxon>
        <taxon>Dikarya</taxon>
        <taxon>Ascomycota</taxon>
        <taxon>Pezizomycotina</taxon>
        <taxon>Leotiomycetes</taxon>
        <taxon>Helotiales</taxon>
        <taxon>Drepanopezizaceae</taxon>
        <taxon>Drepanopeziza</taxon>
    </lineage>
</organism>
<dbReference type="KEGG" id="mbe:MBM_04115"/>
<gene>
    <name evidence="2" type="ORF">MBM_04115</name>
</gene>
<dbReference type="OMA" id="GMPSWTA"/>
<name>K1WXH1_MARBU</name>